<reference evidence="1" key="1">
    <citation type="submission" date="2023-05" db="EMBL/GenBank/DDBJ databases">
        <authorList>
            <person name="Zhang X."/>
        </authorList>
    </citation>
    <scope>NUCLEOTIDE SEQUENCE</scope>
    <source>
        <strain evidence="1">YF14B1</strain>
    </source>
</reference>
<evidence type="ECO:0000313" key="1">
    <source>
        <dbReference type="EMBL" id="MDJ1481317.1"/>
    </source>
</evidence>
<comment type="caution">
    <text evidence="1">The sequence shown here is derived from an EMBL/GenBank/DDBJ whole genome shotgun (WGS) entry which is preliminary data.</text>
</comment>
<dbReference type="AlphaFoldDB" id="A0AAE3QL18"/>
<evidence type="ECO:0000313" key="2">
    <source>
        <dbReference type="Proteomes" id="UP001241110"/>
    </source>
</evidence>
<proteinExistence type="predicted"/>
<organism evidence="1 2">
    <name type="scientific">Xanthocytophaga flava</name>
    <dbReference type="NCBI Taxonomy" id="3048013"/>
    <lineage>
        <taxon>Bacteria</taxon>
        <taxon>Pseudomonadati</taxon>
        <taxon>Bacteroidota</taxon>
        <taxon>Cytophagia</taxon>
        <taxon>Cytophagales</taxon>
        <taxon>Rhodocytophagaceae</taxon>
        <taxon>Xanthocytophaga</taxon>
    </lineage>
</organism>
<dbReference type="Proteomes" id="UP001241110">
    <property type="component" value="Unassembled WGS sequence"/>
</dbReference>
<dbReference type="SUPFAM" id="SSF46955">
    <property type="entry name" value="Putative DNA-binding domain"/>
    <property type="match status" value="1"/>
</dbReference>
<protein>
    <submittedName>
        <fullName evidence="1">Uncharacterized protein</fullName>
    </submittedName>
</protein>
<accession>A0AAE3QL18</accession>
<dbReference type="InterPro" id="IPR009061">
    <property type="entry name" value="DNA-bd_dom_put_sf"/>
</dbReference>
<name>A0AAE3QL18_9BACT</name>
<dbReference type="RefSeq" id="WP_313978915.1">
    <property type="nucleotide sequence ID" value="NZ_JASJOS010000005.1"/>
</dbReference>
<dbReference type="EMBL" id="JASJOS010000005">
    <property type="protein sequence ID" value="MDJ1481317.1"/>
    <property type="molecule type" value="Genomic_DNA"/>
</dbReference>
<sequence>MSVSDIKDIFIDCFTEFLRQNTSSTSMGAEKPLKASELAKALDVSIATISVWENQGLLPARWISNRKFYLLSEVNAAMKLDPRFERKNTLRKKTSALSTIS</sequence>
<gene>
    <name evidence="1" type="ORF">QNI16_12540</name>
</gene>